<dbReference type="PANTHER" id="PTHR36505">
    <property type="entry name" value="BLR1072 PROTEIN"/>
    <property type="match status" value="1"/>
</dbReference>
<dbReference type="HOGENOM" id="CLU_091638_2_1_5"/>
<dbReference type="InterPro" id="IPR027275">
    <property type="entry name" value="PRC-brl_dom"/>
</dbReference>
<dbReference type="KEGG" id="phl:KKY_2057"/>
<evidence type="ECO:0000259" key="2">
    <source>
        <dbReference type="Pfam" id="PF05239"/>
    </source>
</evidence>
<dbReference type="AlphaFoldDB" id="G4RG53"/>
<reference evidence="3 4" key="1">
    <citation type="journal article" date="2012" name="J. Bacteriol.">
        <title>Complete genome sequence of Pelagibacterium halotolerans B2T.</title>
        <authorList>
            <person name="Huo Y.Y."/>
            <person name="Cheng H."/>
            <person name="Han X.F."/>
            <person name="Jiang X.W."/>
            <person name="Sun C."/>
            <person name="Zhang X.Q."/>
            <person name="Zhu X.F."/>
            <person name="Liu Y.F."/>
            <person name="Li P.F."/>
            <person name="Ni P.X."/>
            <person name="Wu M."/>
        </authorList>
    </citation>
    <scope>NUCLEOTIDE SEQUENCE [LARGE SCALE GENOMIC DNA]</scope>
    <source>
        <strain evidence="4">DSM 22347 / JCM 15775 / CGMCC 1.7692 / B2</strain>
    </source>
</reference>
<dbReference type="Pfam" id="PF05239">
    <property type="entry name" value="PRC"/>
    <property type="match status" value="1"/>
</dbReference>
<dbReference type="SUPFAM" id="SSF50346">
    <property type="entry name" value="PRC-barrel domain"/>
    <property type="match status" value="1"/>
</dbReference>
<dbReference type="PANTHER" id="PTHR36505:SF1">
    <property type="entry name" value="BLR1072 PROTEIN"/>
    <property type="match status" value="1"/>
</dbReference>
<evidence type="ECO:0000313" key="3">
    <source>
        <dbReference type="EMBL" id="AEQ52067.1"/>
    </source>
</evidence>
<name>G4RG53_PELHB</name>
<sequence>MAAEEAPAEDAMAAEESPAADADAAMDFDSFDAVATADISADELTGTAVYGSGDEEIGSIGDILLSEDGTVDAVIIDFGGFLGIGTKPVAVDFENLTFLRDENGGLVLRTTLTAEDLEAAPEYNEEAYLSAPEDNSLIVE</sequence>
<evidence type="ECO:0000313" key="4">
    <source>
        <dbReference type="Proteomes" id="UP000008850"/>
    </source>
</evidence>
<feature type="domain" description="PRC-barrel" evidence="2">
    <location>
        <begin position="39"/>
        <end position="108"/>
    </location>
</feature>
<proteinExistence type="predicted"/>
<gene>
    <name evidence="3" type="ordered locus">KKY_2057</name>
</gene>
<dbReference type="EMBL" id="CP003075">
    <property type="protein sequence ID" value="AEQ52067.1"/>
    <property type="molecule type" value="Genomic_DNA"/>
</dbReference>
<dbReference type="InterPro" id="IPR011033">
    <property type="entry name" value="PRC_barrel-like_sf"/>
</dbReference>
<dbReference type="Proteomes" id="UP000008850">
    <property type="component" value="Chromosome"/>
</dbReference>
<dbReference type="Gene3D" id="2.30.30.240">
    <property type="entry name" value="PRC-barrel domain"/>
    <property type="match status" value="1"/>
</dbReference>
<feature type="region of interest" description="Disordered" evidence="1">
    <location>
        <begin position="1"/>
        <end position="21"/>
    </location>
</feature>
<dbReference type="STRING" id="1082931.KKY_2057"/>
<dbReference type="eggNOG" id="COG3861">
    <property type="taxonomic scope" value="Bacteria"/>
</dbReference>
<protein>
    <recommendedName>
        <fullName evidence="2">PRC-barrel domain-containing protein</fullName>
    </recommendedName>
</protein>
<accession>G4RG53</accession>
<organism evidence="3 4">
    <name type="scientific">Pelagibacterium halotolerans (strain DSM 22347 / JCM 15775 / CGMCC 1.7692 / B2)</name>
    <dbReference type="NCBI Taxonomy" id="1082931"/>
    <lineage>
        <taxon>Bacteria</taxon>
        <taxon>Pseudomonadati</taxon>
        <taxon>Pseudomonadota</taxon>
        <taxon>Alphaproteobacteria</taxon>
        <taxon>Hyphomicrobiales</taxon>
        <taxon>Devosiaceae</taxon>
        <taxon>Pelagibacterium</taxon>
    </lineage>
</organism>
<evidence type="ECO:0000256" key="1">
    <source>
        <dbReference type="SAM" id="MobiDB-lite"/>
    </source>
</evidence>
<keyword evidence="4" id="KW-1185">Reference proteome</keyword>